<evidence type="ECO:0000313" key="2">
    <source>
        <dbReference type="EMBL" id="ULU08699.1"/>
    </source>
</evidence>
<name>A0AAE9IX43_CAEBR</name>
<evidence type="ECO:0000256" key="1">
    <source>
        <dbReference type="SAM" id="MobiDB-lite"/>
    </source>
</evidence>
<gene>
    <name evidence="2" type="ORF">L3Y34_019719</name>
</gene>
<sequence length="128" mass="14425">MDGNEKKKAKDDLQLLCNQLTTISKDLNMLERKSIDIGDAQSAEEIGELIKTAKKKVSNAKDCATEVMREMNRKTENFDTELGKTLKKKIQAVKKHIEALKTVKSNAKEMRQMLDDSKSTDAPQQAIE</sequence>
<dbReference type="AlphaFoldDB" id="A0AAE9IX43"/>
<dbReference type="EMBL" id="CP090892">
    <property type="protein sequence ID" value="ULU08699.1"/>
    <property type="molecule type" value="Genomic_DNA"/>
</dbReference>
<proteinExistence type="predicted"/>
<feature type="compositionally biased region" description="Basic and acidic residues" evidence="1">
    <location>
        <begin position="108"/>
        <end position="119"/>
    </location>
</feature>
<reference evidence="2 3" key="1">
    <citation type="submission" date="2022-05" db="EMBL/GenBank/DDBJ databases">
        <title>Chromosome-level reference genomes for two strains of Caenorhabditis briggsae: an improved platform for comparative genomics.</title>
        <authorList>
            <person name="Stevens L."/>
            <person name="Andersen E.C."/>
        </authorList>
    </citation>
    <scope>NUCLEOTIDE SEQUENCE [LARGE SCALE GENOMIC DNA]</scope>
    <source>
        <strain evidence="2">QX1410_ONT</strain>
        <tissue evidence="2">Whole-organism</tissue>
    </source>
</reference>
<feature type="region of interest" description="Disordered" evidence="1">
    <location>
        <begin position="108"/>
        <end position="128"/>
    </location>
</feature>
<evidence type="ECO:0000313" key="3">
    <source>
        <dbReference type="Proteomes" id="UP000827892"/>
    </source>
</evidence>
<protein>
    <submittedName>
        <fullName evidence="2">Uncharacterized protein</fullName>
    </submittedName>
</protein>
<organism evidence="2 3">
    <name type="scientific">Caenorhabditis briggsae</name>
    <dbReference type="NCBI Taxonomy" id="6238"/>
    <lineage>
        <taxon>Eukaryota</taxon>
        <taxon>Metazoa</taxon>
        <taxon>Ecdysozoa</taxon>
        <taxon>Nematoda</taxon>
        <taxon>Chromadorea</taxon>
        <taxon>Rhabditida</taxon>
        <taxon>Rhabditina</taxon>
        <taxon>Rhabditomorpha</taxon>
        <taxon>Rhabditoidea</taxon>
        <taxon>Rhabditidae</taxon>
        <taxon>Peloderinae</taxon>
        <taxon>Caenorhabditis</taxon>
    </lineage>
</organism>
<accession>A0AAE9IX43</accession>
<dbReference type="Proteomes" id="UP000827892">
    <property type="component" value="Chromosome II"/>
</dbReference>